<dbReference type="Proteomes" id="UP001652628">
    <property type="component" value="Chromosome 3"/>
</dbReference>
<comment type="subunit">
    <text evidence="2">Heterodimer of a B chain and an A chain linked by two disulfide bonds.</text>
</comment>
<dbReference type="GO" id="GO:0005576">
    <property type="term" value="C:extracellular region"/>
    <property type="evidence" value="ECO:0007669"/>
    <property type="project" value="UniProtKB-SubCell"/>
</dbReference>
<feature type="signal peptide" evidence="7">
    <location>
        <begin position="1"/>
        <end position="22"/>
    </location>
</feature>
<dbReference type="InterPro" id="IPR022352">
    <property type="entry name" value="Ins/IGF/rlx"/>
</dbReference>
<comment type="similarity">
    <text evidence="1 6">Belongs to the insulin family.</text>
</comment>
<evidence type="ECO:0000256" key="5">
    <source>
        <dbReference type="ARBA" id="ARBA00023157"/>
    </source>
</evidence>
<feature type="domain" description="Insulin-like" evidence="8">
    <location>
        <begin position="27"/>
        <end position="105"/>
    </location>
</feature>
<dbReference type="Gene3D" id="1.10.100.10">
    <property type="entry name" value="Insulin-like"/>
    <property type="match status" value="1"/>
</dbReference>
<dbReference type="InterPro" id="IPR016179">
    <property type="entry name" value="Insulin-like"/>
</dbReference>
<keyword evidence="3" id="KW-0165">Cleavage on pair of basic residues</keyword>
<dbReference type="InterPro" id="IPR036438">
    <property type="entry name" value="Insulin-like_sf"/>
</dbReference>
<feature type="chain" id="PRO_5044192841" evidence="7">
    <location>
        <begin position="23"/>
        <end position="107"/>
    </location>
</feature>
<dbReference type="SUPFAM" id="SSF56994">
    <property type="entry name" value="Insulin-like"/>
    <property type="match status" value="1"/>
</dbReference>
<keyword evidence="6" id="KW-0964">Secreted</keyword>
<keyword evidence="5" id="KW-1015">Disulfide bond</keyword>
<evidence type="ECO:0000256" key="3">
    <source>
        <dbReference type="ARBA" id="ARBA00022685"/>
    </source>
</evidence>
<evidence type="ECO:0000256" key="4">
    <source>
        <dbReference type="ARBA" id="ARBA00022729"/>
    </source>
</evidence>
<evidence type="ECO:0000256" key="2">
    <source>
        <dbReference type="ARBA" id="ARBA00011207"/>
    </source>
</evidence>
<dbReference type="Pfam" id="PF00049">
    <property type="entry name" value="Insulin"/>
    <property type="match status" value="1"/>
</dbReference>
<proteinExistence type="inferred from homology"/>
<evidence type="ECO:0000313" key="9">
    <source>
        <dbReference type="Proteomes" id="UP001652628"/>
    </source>
</evidence>
<name>A0AB39ZE33_DROSZ</name>
<evidence type="ECO:0000259" key="8">
    <source>
        <dbReference type="SMART" id="SM00078"/>
    </source>
</evidence>
<dbReference type="AlphaFoldDB" id="A0AB39ZE33"/>
<dbReference type="GO" id="GO:0005179">
    <property type="term" value="F:hormone activity"/>
    <property type="evidence" value="ECO:0007669"/>
    <property type="project" value="InterPro"/>
</dbReference>
<dbReference type="PROSITE" id="PS00262">
    <property type="entry name" value="INSULIN"/>
    <property type="match status" value="1"/>
</dbReference>
<comment type="subcellular location">
    <subcellularLocation>
        <location evidence="6">Secreted</location>
    </subcellularLocation>
</comment>
<dbReference type="PANTHER" id="PTHR13647:SF4">
    <property type="entry name" value="INSULIN-LIKE PEPTIDE 1-RELATED"/>
    <property type="match status" value="1"/>
</dbReference>
<dbReference type="InterPro" id="IPR022353">
    <property type="entry name" value="Insulin_CS"/>
</dbReference>
<dbReference type="RefSeq" id="XP_016933972.1">
    <property type="nucleotide sequence ID" value="XM_017078483.4"/>
</dbReference>
<gene>
    <name evidence="10" type="primary">LOC108012946</name>
</gene>
<keyword evidence="4 7" id="KW-0732">Signal</keyword>
<sequence>MMFRTVIPLLLLLIPLLGCAEAMNENIRACGPNLMEVMIMMCPNGFNGIYQKRDSMIFDYVMAEGGDEGQNGRMNSLTGLQRIYRGIVDDCCLKPCSKATMKKYCRD</sequence>
<evidence type="ECO:0000256" key="6">
    <source>
        <dbReference type="RuleBase" id="RU000406"/>
    </source>
</evidence>
<evidence type="ECO:0000256" key="1">
    <source>
        <dbReference type="ARBA" id="ARBA00009034"/>
    </source>
</evidence>
<protein>
    <submittedName>
        <fullName evidence="10">Probable insulin-like peptide 5</fullName>
    </submittedName>
</protein>
<dbReference type="PRINTS" id="PR00276">
    <property type="entry name" value="INSULINFAMLY"/>
</dbReference>
<dbReference type="GeneID" id="108012946"/>
<keyword evidence="9" id="KW-1185">Reference proteome</keyword>
<evidence type="ECO:0000256" key="7">
    <source>
        <dbReference type="SAM" id="SignalP"/>
    </source>
</evidence>
<organism evidence="9 10">
    <name type="scientific">Drosophila suzukii</name>
    <name type="common">Spotted-wing drosophila fruit fly</name>
    <dbReference type="NCBI Taxonomy" id="28584"/>
    <lineage>
        <taxon>Eukaryota</taxon>
        <taxon>Metazoa</taxon>
        <taxon>Ecdysozoa</taxon>
        <taxon>Arthropoda</taxon>
        <taxon>Hexapoda</taxon>
        <taxon>Insecta</taxon>
        <taxon>Pterygota</taxon>
        <taxon>Neoptera</taxon>
        <taxon>Endopterygota</taxon>
        <taxon>Diptera</taxon>
        <taxon>Brachycera</taxon>
        <taxon>Muscomorpha</taxon>
        <taxon>Ephydroidea</taxon>
        <taxon>Drosophilidae</taxon>
        <taxon>Drosophila</taxon>
        <taxon>Sophophora</taxon>
    </lineage>
</organism>
<dbReference type="PANTHER" id="PTHR13647">
    <property type="entry name" value="INSULIN-LIKE PEPTIDE 2-RELATED"/>
    <property type="match status" value="1"/>
</dbReference>
<dbReference type="SMART" id="SM00078">
    <property type="entry name" value="IlGF"/>
    <property type="match status" value="1"/>
</dbReference>
<reference evidence="10" key="1">
    <citation type="submission" date="2025-08" db="UniProtKB">
        <authorList>
            <consortium name="RefSeq"/>
        </authorList>
    </citation>
    <scope>IDENTIFICATION</scope>
</reference>
<accession>A0AB39ZE33</accession>
<evidence type="ECO:0000313" key="10">
    <source>
        <dbReference type="RefSeq" id="XP_016933972.1"/>
    </source>
</evidence>